<gene>
    <name evidence="1" type="ORF">ACFOND_08000</name>
</gene>
<reference evidence="2" key="1">
    <citation type="journal article" date="2019" name="Int. J. Syst. Evol. Microbiol.">
        <title>The Global Catalogue of Microorganisms (GCM) 10K type strain sequencing project: providing services to taxonomists for standard genome sequencing and annotation.</title>
        <authorList>
            <consortium name="The Broad Institute Genomics Platform"/>
            <consortium name="The Broad Institute Genome Sequencing Center for Infectious Disease"/>
            <person name="Wu L."/>
            <person name="Ma J."/>
        </authorList>
    </citation>
    <scope>NUCLEOTIDE SEQUENCE [LARGE SCALE GENOMIC DNA]</scope>
    <source>
        <strain evidence="2">CECT 8288</strain>
    </source>
</reference>
<evidence type="ECO:0000313" key="2">
    <source>
        <dbReference type="Proteomes" id="UP001595710"/>
    </source>
</evidence>
<dbReference type="RefSeq" id="WP_377362698.1">
    <property type="nucleotide sequence ID" value="NZ_JBHRYN010000010.1"/>
</dbReference>
<proteinExistence type="predicted"/>
<dbReference type="Proteomes" id="UP001595710">
    <property type="component" value="Unassembled WGS sequence"/>
</dbReference>
<dbReference type="EMBL" id="JBHRYN010000010">
    <property type="protein sequence ID" value="MFC3701574.1"/>
    <property type="molecule type" value="Genomic_DNA"/>
</dbReference>
<organism evidence="1 2">
    <name type="scientific">Reinekea marina</name>
    <dbReference type="NCBI Taxonomy" id="1310421"/>
    <lineage>
        <taxon>Bacteria</taxon>
        <taxon>Pseudomonadati</taxon>
        <taxon>Pseudomonadota</taxon>
        <taxon>Gammaproteobacteria</taxon>
        <taxon>Oceanospirillales</taxon>
        <taxon>Saccharospirillaceae</taxon>
        <taxon>Reinekea</taxon>
    </lineage>
</organism>
<keyword evidence="2" id="KW-1185">Reference proteome</keyword>
<sequence length="369" mass="40531">MSLASESVDFVQLKQSNEAGTLMALVPSADKAMITKLHQGNRSLTQVLQVTDPSRSIATSLAKHYQKNYNLRFVAKGTIKNIDPDFLQRALKKGRYVLDIRVIALKLLPDTSRTRFYPMAALQLSIIDSQKAKIIVEDTCSFSDPNSLQRLSAFSAANGKLLSSFLLKHANDCLNYFAIGKPMPNQTSLPSSSKPTNTVAFQNRSKGGLFDSQTTTATYQLGASYKLAKDAFDQDLNLQGYNVSGQWVKPMSADAGLLFKIGVAAYQQESWPKWSNAIYVADLGLGASFESRKFNNVHYSLLGIMKIGQFRQKLISISTNSLGIEGQVAKVFFDSIVLSAQYGLDKHFGQTKASNAWGHTFGVSAGFKH</sequence>
<evidence type="ECO:0000313" key="1">
    <source>
        <dbReference type="EMBL" id="MFC3701574.1"/>
    </source>
</evidence>
<protein>
    <submittedName>
        <fullName evidence="1">Uncharacterized protein</fullName>
    </submittedName>
</protein>
<name>A0ABV7WT66_9GAMM</name>
<comment type="caution">
    <text evidence="1">The sequence shown here is derived from an EMBL/GenBank/DDBJ whole genome shotgun (WGS) entry which is preliminary data.</text>
</comment>
<accession>A0ABV7WT66</accession>